<proteinExistence type="predicted"/>
<comment type="caution">
    <text evidence="1">The sequence shown here is derived from an EMBL/GenBank/DDBJ whole genome shotgun (WGS) entry which is preliminary data.</text>
</comment>
<dbReference type="EMBL" id="BSDP01000001">
    <property type="protein sequence ID" value="GLI27465.1"/>
    <property type="molecule type" value="Genomic_DNA"/>
</dbReference>
<dbReference type="Proteomes" id="UP001144396">
    <property type="component" value="Unassembled WGS sequence"/>
</dbReference>
<sequence>MTKYMIDKFMRAVEMSDDAVSRYVADPAGFVDAWLSGGGTPDLPTDDRVLTPEEREAFATVDHAALYALGAHPYLLWHFIEAAHTHEFGDGFGWRDLVERYRADVAPHGHVDYIP</sequence>
<gene>
    <name evidence="1" type="ORF">ARHIZOSPH14_17070</name>
</gene>
<accession>A0A9W6FPH8</accession>
<organism evidence="1 2">
    <name type="scientific">Agromyces rhizosphaerae</name>
    <dbReference type="NCBI Taxonomy" id="88374"/>
    <lineage>
        <taxon>Bacteria</taxon>
        <taxon>Bacillati</taxon>
        <taxon>Actinomycetota</taxon>
        <taxon>Actinomycetes</taxon>
        <taxon>Micrococcales</taxon>
        <taxon>Microbacteriaceae</taxon>
        <taxon>Agromyces</taxon>
    </lineage>
</organism>
<protein>
    <submittedName>
        <fullName evidence="1">Uncharacterized protein</fullName>
    </submittedName>
</protein>
<evidence type="ECO:0000313" key="2">
    <source>
        <dbReference type="Proteomes" id="UP001144396"/>
    </source>
</evidence>
<dbReference type="InterPro" id="IPR036622">
    <property type="entry name" value="LigA_sf"/>
</dbReference>
<evidence type="ECO:0000313" key="1">
    <source>
        <dbReference type="EMBL" id="GLI27465.1"/>
    </source>
</evidence>
<keyword evidence="2" id="KW-1185">Reference proteome</keyword>
<dbReference type="AlphaFoldDB" id="A0A9W6FPH8"/>
<reference evidence="1" key="1">
    <citation type="submission" date="2022-12" db="EMBL/GenBank/DDBJ databases">
        <title>Reference genome sequencing for broad-spectrum identification of bacterial and archaeal isolates by mass spectrometry.</title>
        <authorList>
            <person name="Sekiguchi Y."/>
            <person name="Tourlousse D.M."/>
        </authorList>
    </citation>
    <scope>NUCLEOTIDE SEQUENCE</scope>
    <source>
        <strain evidence="1">14</strain>
    </source>
</reference>
<dbReference type="RefSeq" id="WP_281884033.1">
    <property type="nucleotide sequence ID" value="NZ_BSDP01000001.1"/>
</dbReference>
<name>A0A9W6FPH8_9MICO</name>
<dbReference type="SUPFAM" id="SSF48076">
    <property type="entry name" value="LigA subunit of an aromatic-ring-opening dioxygenase LigAB"/>
    <property type="match status" value="1"/>
</dbReference>